<evidence type="ECO:0000256" key="12">
    <source>
        <dbReference type="ARBA" id="ARBA00023010"/>
    </source>
</evidence>
<reference evidence="19" key="3">
    <citation type="submission" date="2025-09" db="UniProtKB">
        <authorList>
            <consortium name="Ensembl"/>
        </authorList>
    </citation>
    <scope>IDENTIFICATION</scope>
</reference>
<protein>
    <recommendedName>
        <fullName evidence="15">Ribosome-binding protein 1</fullName>
    </recommendedName>
</protein>
<feature type="compositionally biased region" description="Basic and acidic residues" evidence="16">
    <location>
        <begin position="938"/>
        <end position="960"/>
    </location>
</feature>
<reference evidence="19" key="1">
    <citation type="submission" date="2019-05" db="EMBL/GenBank/DDBJ databases">
        <authorList>
            <person name="Zhang S."/>
            <person name="Liu J."/>
        </authorList>
    </citation>
    <scope>NUCLEOTIDE SEQUENCE [LARGE SCALE GENOMIC DNA]</scope>
</reference>
<evidence type="ECO:0000256" key="9">
    <source>
        <dbReference type="ARBA" id="ARBA00022927"/>
    </source>
</evidence>
<evidence type="ECO:0000256" key="17">
    <source>
        <dbReference type="SAM" id="Phobius"/>
    </source>
</evidence>
<evidence type="ECO:0000256" key="8">
    <source>
        <dbReference type="ARBA" id="ARBA00022843"/>
    </source>
</evidence>
<evidence type="ECO:0000256" key="13">
    <source>
        <dbReference type="ARBA" id="ARBA00023136"/>
    </source>
</evidence>
<dbReference type="GeneTree" id="ENSGT00940000158015"/>
<feature type="compositionally biased region" description="Basic and acidic residues" evidence="16">
    <location>
        <begin position="63"/>
        <end position="87"/>
    </location>
</feature>
<feature type="region of interest" description="Disordered" evidence="16">
    <location>
        <begin position="127"/>
        <end position="151"/>
    </location>
</feature>
<keyword evidence="13 17" id="KW-0472">Membrane</keyword>
<dbReference type="Ensembl" id="ENSBGRT00000008994.1">
    <property type="protein sequence ID" value="ENSBGRP00000007816.1"/>
    <property type="gene ID" value="ENSBGRG00000004547.1"/>
</dbReference>
<gene>
    <name evidence="19" type="primary">RRBP1</name>
</gene>
<organism evidence="19 20">
    <name type="scientific">Bos mutus grunniens</name>
    <name type="common">Wild yak</name>
    <name type="synonym">Bos grunniens</name>
    <dbReference type="NCBI Taxonomy" id="30521"/>
    <lineage>
        <taxon>Eukaryota</taxon>
        <taxon>Metazoa</taxon>
        <taxon>Chordata</taxon>
        <taxon>Craniata</taxon>
        <taxon>Vertebrata</taxon>
        <taxon>Euteleostomi</taxon>
        <taxon>Mammalia</taxon>
        <taxon>Eutheria</taxon>
        <taxon>Laurasiatheria</taxon>
        <taxon>Artiodactyla</taxon>
        <taxon>Ruminantia</taxon>
        <taxon>Pecora</taxon>
        <taxon>Bovidae</taxon>
        <taxon>Bovinae</taxon>
        <taxon>Bos</taxon>
    </lineage>
</organism>
<keyword evidence="7" id="KW-0256">Endoplasmic reticulum</keyword>
<feature type="region of interest" description="Disordered" evidence="16">
    <location>
        <begin position="464"/>
        <end position="492"/>
    </location>
</feature>
<feature type="region of interest" description="Disordered" evidence="16">
    <location>
        <begin position="826"/>
        <end position="847"/>
    </location>
</feature>
<evidence type="ECO:0000256" key="11">
    <source>
        <dbReference type="ARBA" id="ARBA00022990"/>
    </source>
</evidence>
<evidence type="ECO:0000259" key="18">
    <source>
        <dbReference type="Pfam" id="PF05104"/>
    </source>
</evidence>
<keyword evidence="10 17" id="KW-1133">Transmembrane helix</keyword>
<evidence type="ECO:0000313" key="20">
    <source>
        <dbReference type="Proteomes" id="UP000694520"/>
    </source>
</evidence>
<evidence type="ECO:0000256" key="14">
    <source>
        <dbReference type="ARBA" id="ARBA00053537"/>
    </source>
</evidence>
<dbReference type="InterPro" id="IPR040248">
    <property type="entry name" value="RRBP1"/>
</dbReference>
<dbReference type="GO" id="GO:0005789">
    <property type="term" value="C:endoplasmic reticulum membrane"/>
    <property type="evidence" value="ECO:0007669"/>
    <property type="project" value="UniProtKB-SubCell"/>
</dbReference>
<evidence type="ECO:0000256" key="2">
    <source>
        <dbReference type="ARBA" id="ARBA00022448"/>
    </source>
</evidence>
<keyword evidence="9" id="KW-0653">Protein transport</keyword>
<dbReference type="PANTHER" id="PTHR18939">
    <property type="entry name" value="RIBOSOME BINDING PROTEIN-1"/>
    <property type="match status" value="1"/>
</dbReference>
<dbReference type="PANTHER" id="PTHR18939:SF4">
    <property type="entry name" value="RIBOSOME-BINDING PROTEIN 1"/>
    <property type="match status" value="1"/>
</dbReference>
<evidence type="ECO:0000256" key="15">
    <source>
        <dbReference type="ARBA" id="ARBA00069514"/>
    </source>
</evidence>
<sequence>MDIYDTQTLGVVFGGFMVVSAIGIFLVSTFSMKETSYEEALANQRKEMAKTNHQKVEKKKKEKTVEKKGKTKKKEEKPNGKIPDHEPTPGVTILPKDPVWAPAVAVAPTSVQSPVVTAPVATVSAMPQEKLASSPKDKKKKEKKVAKVEPAVSSVVNSIQVLASKAAILEAAPKEGKNADMVQSQEAPKQEAPAKKKSGSKKKGPPDANGTLHLPYKTLVSAVGSMVLSEGEAQRLMEILADKAGIVQDTWHKATQKGDPVVILKRQLEEKEKLLATEQEDAAVAKSKLRELNKELAAEKAKAAAGEAKVKKQLVAREQEITAVQARMQASYREHVKEVQQLQGKIRTLQEQLENGPSAQLARLQQENSILRDALNQATSQVESKQNAELAKLRQELGKVSKELVEKSEAVRQEEQQRKALEAKAAAVEKQVLQLQASHKESEEALQKRLDEVSRELCRAQSSHASLRADAEKAREQQQQMAELHGKLQSSEAEVRGKCEELRGLHGQLDEARAQNSQLTERIRSIEALLEASQAQDAQQASRVEADQQQARLMELESQVWCLEKEATELREAVEQQKAKNNDLREKNWKAMEALASAEKSCEEKLRSLTQAKEESEKQLSLTEAQTKEALLALLPGLPTSTNQSYAEWLQELKENACLELSKRPQASPEPSDLAAKLREAEETQSGLQAECDQYRSILAETEAMLKALQKSVEEEEQVWKARVSAAEEELQESRVTVKHLEEVVEKLKGELESSDQVREHTWRLEAELEKHVAAASAECQSYAQEVAGLRQLLLESQSQLDAAKSEAQKQSDELALVRQQLSEMKSHVEDGDVAEAPRAEQDPAELKTQLERTEALLGDEQTRRQKLTAEFEEAQLVASQLQAELEKLRCTSALGSSEVEEAAQLKERLEKEKKLTDDLGRAATKLQELLKTTQEQLAKEKDTVQKLQERLDRPEDGSSKEGTSV</sequence>
<feature type="region of interest" description="Disordered" evidence="16">
    <location>
        <begin position="175"/>
        <end position="213"/>
    </location>
</feature>
<accession>A0A8C0A4Z8</accession>
<feature type="domain" description="Ribosome receptor lysine/proline rich" evidence="18">
    <location>
        <begin position="32"/>
        <end position="166"/>
    </location>
</feature>
<evidence type="ECO:0000256" key="16">
    <source>
        <dbReference type="SAM" id="MobiDB-lite"/>
    </source>
</evidence>
<dbReference type="Gene3D" id="1.10.287.1490">
    <property type="match status" value="1"/>
</dbReference>
<dbReference type="Proteomes" id="UP000694520">
    <property type="component" value="Chromosome 12"/>
</dbReference>
<evidence type="ECO:0000256" key="10">
    <source>
        <dbReference type="ARBA" id="ARBA00022989"/>
    </source>
</evidence>
<keyword evidence="2" id="KW-0813">Transport</keyword>
<keyword evidence="12" id="KW-0811">Translocation</keyword>
<evidence type="ECO:0000313" key="19">
    <source>
        <dbReference type="Ensembl" id="ENSBGRP00000007816.1"/>
    </source>
</evidence>
<keyword evidence="20" id="KW-1185">Reference proteome</keyword>
<comment type="function">
    <text evidence="14">Acts as a ribosome receptor and mediates interaction between the ribosome and the endoplasmic reticulum membrane.</text>
</comment>
<evidence type="ECO:0000256" key="3">
    <source>
        <dbReference type="ARBA" id="ARBA00022499"/>
    </source>
</evidence>
<evidence type="ECO:0000256" key="1">
    <source>
        <dbReference type="ARBA" id="ARBA00004643"/>
    </source>
</evidence>
<dbReference type="Pfam" id="PF05104">
    <property type="entry name" value="Rib_recp_KP_reg"/>
    <property type="match status" value="2"/>
</dbReference>
<keyword evidence="4" id="KW-0597">Phosphoprotein</keyword>
<keyword evidence="6" id="KW-0677">Repeat</keyword>
<dbReference type="AlphaFoldDB" id="A0A8C0A4Z8"/>
<feature type="region of interest" description="Disordered" evidence="16">
    <location>
        <begin position="46"/>
        <end position="94"/>
    </location>
</feature>
<keyword evidence="11" id="KW-0007">Acetylation</keyword>
<evidence type="ECO:0000256" key="4">
    <source>
        <dbReference type="ARBA" id="ARBA00022553"/>
    </source>
</evidence>
<feature type="compositionally biased region" description="Basic residues" evidence="16">
    <location>
        <begin position="52"/>
        <end position="62"/>
    </location>
</feature>
<dbReference type="GO" id="GO:0015031">
    <property type="term" value="P:protein transport"/>
    <property type="evidence" value="ECO:0007669"/>
    <property type="project" value="UniProtKB-KW"/>
</dbReference>
<proteinExistence type="predicted"/>
<evidence type="ECO:0000256" key="5">
    <source>
        <dbReference type="ARBA" id="ARBA00022692"/>
    </source>
</evidence>
<evidence type="ECO:0000256" key="6">
    <source>
        <dbReference type="ARBA" id="ARBA00022737"/>
    </source>
</evidence>
<feature type="compositionally biased region" description="Basic and acidic residues" evidence="16">
    <location>
        <begin position="467"/>
        <end position="476"/>
    </location>
</feature>
<feature type="region of interest" description="Disordered" evidence="16">
    <location>
        <begin position="936"/>
        <end position="966"/>
    </location>
</feature>
<evidence type="ECO:0000256" key="7">
    <source>
        <dbReference type="ARBA" id="ARBA00022824"/>
    </source>
</evidence>
<dbReference type="InterPro" id="IPR007794">
    <property type="entry name" value="Rib_rcpt_KP"/>
</dbReference>
<comment type="subcellular location">
    <subcellularLocation>
        <location evidence="1">Endoplasmic reticulum membrane</location>
        <topology evidence="1">Single-pass type III membrane protein</topology>
    </subcellularLocation>
</comment>
<reference evidence="19" key="2">
    <citation type="submission" date="2025-08" db="UniProtKB">
        <authorList>
            <consortium name="Ensembl"/>
        </authorList>
    </citation>
    <scope>IDENTIFICATION</scope>
</reference>
<feature type="region of interest" description="Disordered" evidence="16">
    <location>
        <begin position="663"/>
        <end position="682"/>
    </location>
</feature>
<keyword evidence="8" id="KW-0832">Ubl conjugation</keyword>
<keyword evidence="5 17" id="KW-0812">Transmembrane</keyword>
<name>A0A8C0A4Z8_BOSMU</name>
<keyword evidence="3" id="KW-1017">Isopeptide bond</keyword>
<feature type="transmembrane region" description="Helical" evidence="17">
    <location>
        <begin position="12"/>
        <end position="32"/>
    </location>
</feature>
<dbReference type="FunFam" id="1.10.287.1490:FF:000010">
    <property type="entry name" value="Ribosome binding protein 1"/>
    <property type="match status" value="1"/>
</dbReference>
<feature type="domain" description="Ribosome receptor lysine/proline rich" evidence="18">
    <location>
        <begin position="792"/>
        <end position="916"/>
    </location>
</feature>